<dbReference type="RefSeq" id="WP_211973421.1">
    <property type="nucleotide sequence ID" value="NZ_CBFHAM010000007.1"/>
</dbReference>
<dbReference type="InterPro" id="IPR036641">
    <property type="entry name" value="HPT_dom_sf"/>
</dbReference>
<proteinExistence type="predicted"/>
<keyword evidence="2" id="KW-1185">Reference proteome</keyword>
<gene>
    <name evidence="1" type="ORF">KE626_13455</name>
</gene>
<organism evidence="1 2">
    <name type="scientific">Chitinophaga hostae</name>
    <dbReference type="NCBI Taxonomy" id="2831022"/>
    <lineage>
        <taxon>Bacteria</taxon>
        <taxon>Pseudomonadati</taxon>
        <taxon>Bacteroidota</taxon>
        <taxon>Chitinophagia</taxon>
        <taxon>Chitinophagales</taxon>
        <taxon>Chitinophagaceae</taxon>
        <taxon>Chitinophaga</taxon>
    </lineage>
</organism>
<evidence type="ECO:0008006" key="3">
    <source>
        <dbReference type="Google" id="ProtNLM"/>
    </source>
</evidence>
<dbReference type="EMBL" id="JAGTXB010000005">
    <property type="protein sequence ID" value="MBS0028319.1"/>
    <property type="molecule type" value="Genomic_DNA"/>
</dbReference>
<dbReference type="SUPFAM" id="SSF47226">
    <property type="entry name" value="Histidine-containing phosphotransfer domain, HPT domain"/>
    <property type="match status" value="1"/>
</dbReference>
<sequence>MKHFSVMTGRNVEPIDISILMAYIGSSDDLDPLILEVLELMLSDTVLAWNQLIAADPVHDQRLIHSVSHRMLGIARYAGLLSLEQAAIAIARQDEYQLGFPKFLIELGHAITAIQLTITHLRNT</sequence>
<name>A0ABS5IZD5_9BACT</name>
<reference evidence="1 2" key="1">
    <citation type="submission" date="2021-04" db="EMBL/GenBank/DDBJ databases">
        <title>Chitinophaga sp. nov., isolated from the rhizosphere soil.</title>
        <authorList>
            <person name="He S."/>
        </authorList>
    </citation>
    <scope>NUCLEOTIDE SEQUENCE [LARGE SCALE GENOMIC DNA]</scope>
    <source>
        <strain evidence="1 2">2R12</strain>
    </source>
</reference>
<accession>A0ABS5IZD5</accession>
<dbReference type="Gene3D" id="1.20.120.160">
    <property type="entry name" value="HPT domain"/>
    <property type="match status" value="1"/>
</dbReference>
<evidence type="ECO:0000313" key="1">
    <source>
        <dbReference type="EMBL" id="MBS0028319.1"/>
    </source>
</evidence>
<comment type="caution">
    <text evidence="1">The sequence shown here is derived from an EMBL/GenBank/DDBJ whole genome shotgun (WGS) entry which is preliminary data.</text>
</comment>
<dbReference type="Proteomes" id="UP000676386">
    <property type="component" value="Unassembled WGS sequence"/>
</dbReference>
<evidence type="ECO:0000313" key="2">
    <source>
        <dbReference type="Proteomes" id="UP000676386"/>
    </source>
</evidence>
<protein>
    <recommendedName>
        <fullName evidence="3">HPt domain-containing protein</fullName>
    </recommendedName>
</protein>